<gene>
    <name evidence="7" type="ORF">PhCBS80983_g05212</name>
</gene>
<feature type="repeat" description="PPR" evidence="5">
    <location>
        <begin position="376"/>
        <end position="410"/>
    </location>
</feature>
<dbReference type="Pfam" id="PF01535">
    <property type="entry name" value="PPR"/>
    <property type="match status" value="1"/>
</dbReference>
<comment type="subunit">
    <text evidence="4">Binds to mitochondrial small subunit 15S rRNA.</text>
</comment>
<keyword evidence="8" id="KW-1185">Reference proteome</keyword>
<evidence type="ECO:0000313" key="8">
    <source>
        <dbReference type="Proteomes" id="UP000318582"/>
    </source>
</evidence>
<comment type="caution">
    <text evidence="7">The sequence shown here is derived from an EMBL/GenBank/DDBJ whole genome shotgun (WGS) entry which is preliminary data.</text>
</comment>
<dbReference type="Gene3D" id="1.25.40.10">
    <property type="entry name" value="Tetratricopeptide repeat domain"/>
    <property type="match status" value="4"/>
</dbReference>
<dbReference type="AlphaFoldDB" id="A0A507DXF6"/>
<dbReference type="Pfam" id="PF13041">
    <property type="entry name" value="PPR_2"/>
    <property type="match status" value="1"/>
</dbReference>
<comment type="similarity">
    <text evidence="1">Belongs to the CCM1 family.</text>
</comment>
<feature type="repeat" description="PPR" evidence="5">
    <location>
        <begin position="341"/>
        <end position="375"/>
    </location>
</feature>
<dbReference type="PANTHER" id="PTHR47447:SF17">
    <property type="entry name" value="OS12G0638900 PROTEIN"/>
    <property type="match status" value="1"/>
</dbReference>
<proteinExistence type="inferred from homology"/>
<evidence type="ECO:0000256" key="5">
    <source>
        <dbReference type="PROSITE-ProRule" id="PRU00708"/>
    </source>
</evidence>
<evidence type="ECO:0000256" key="1">
    <source>
        <dbReference type="ARBA" id="ARBA00006192"/>
    </source>
</evidence>
<evidence type="ECO:0000256" key="4">
    <source>
        <dbReference type="ARBA" id="ARBA00044511"/>
    </source>
</evidence>
<reference evidence="7 8" key="1">
    <citation type="journal article" date="2019" name="Sci. Rep.">
        <title>Comparative genomics of chytrid fungi reveal insights into the obligate biotrophic and pathogenic lifestyle of Synchytrium endobioticum.</title>
        <authorList>
            <person name="van de Vossenberg B.T.L.H."/>
            <person name="Warris S."/>
            <person name="Nguyen H.D.T."/>
            <person name="van Gent-Pelzer M.P.E."/>
            <person name="Joly D.L."/>
            <person name="van de Geest H.C."/>
            <person name="Bonants P.J.M."/>
            <person name="Smith D.S."/>
            <person name="Levesque C.A."/>
            <person name="van der Lee T.A.J."/>
        </authorList>
    </citation>
    <scope>NUCLEOTIDE SEQUENCE [LARGE SCALE GENOMIC DNA]</scope>
    <source>
        <strain evidence="7 8">CBS 809.83</strain>
    </source>
</reference>
<dbReference type="Pfam" id="PF13812">
    <property type="entry name" value="PPR_3"/>
    <property type="match status" value="1"/>
</dbReference>
<feature type="repeat" description="PPR" evidence="5">
    <location>
        <begin position="271"/>
        <end position="305"/>
    </location>
</feature>
<feature type="domain" description="PROP1-like PPR" evidence="6">
    <location>
        <begin position="276"/>
        <end position="440"/>
    </location>
</feature>
<feature type="repeat" description="PPR" evidence="5">
    <location>
        <begin position="411"/>
        <end position="445"/>
    </location>
</feature>
<evidence type="ECO:0000256" key="3">
    <source>
        <dbReference type="ARBA" id="ARBA00044493"/>
    </source>
</evidence>
<accession>A0A507DXF6</accession>
<sequence>MRRAAHIVQEATRSRFSRPRLNLQQATAPLWFPSSICASCLYNTWTRPTWRRSANVPDLSRPLSGLVPPPSTLYTRGRGLNSAARTTVPDITTTTTTHDTVGVTSEPSLERITTAELKRRIKAFEDAVVQSDRGVAERTRIWDAFVAACQHPVTRDALRQAHILKVFRMVCFDGEDMPNLAEKLGFLQTLISQTGWMSLEMYVKNAGILRHREAFNSLEAAETYLAEMRSEGLEANYDTYALLMDALGSQGCGEGAAAVLKMLEAAGGEIDANVYQHVILGYARSNNVERAVAAFREMQERGIAASARNYTTIISCYAKRKEMSVVEELYQEMVEQGLQPTIVTFNVLLKLYFDLDQLDAAQSVFRAIENAGLQPQTDTFNTMISGFVRLKRLDDAVAVYNQMEAAGVAHDKFTFAAMIHGCGQAGMMINAMRYYRDLRRSDVAINYYHFSILQAAFATAKDMQTCQEVFRDMMALYAPTVRNYNILIAGWIRCGDIVNAEAEFNKMKMMAGCEPDAITYRRMIRGYIQAGRVQDALRMYEILRKLKGLTIGVYVHLIDACWNNGLTTTAERLLQSMRDTIPDQAPPYAIYERIAISLLKEGNTTSALQWVDRLERVGYTPREYLYSQLIRTAALALNINQALVLTEKMKRNNIQPSVYVFNHLLTACENTPTAIHSILADMHDAGVVFNHYTYSTLIYLYSKTAPDLTRAWSIWEDYIAALATQLPTPEDLGTTVTSNNTTAIHPAVVRTMLRACAVRYDLDKFKTVWTAAKRARVVFTGIDVEQVLRGANRPDFKEQMRSVLAEGTVIGEV</sequence>
<name>A0A507DXF6_9FUNG</name>
<dbReference type="InterPro" id="IPR033443">
    <property type="entry name" value="PROP1-like_PPR_dom"/>
</dbReference>
<dbReference type="PANTHER" id="PTHR47447">
    <property type="entry name" value="OS03G0856100 PROTEIN"/>
    <property type="match status" value="1"/>
</dbReference>
<comment type="function">
    <text evidence="3">Regulates mitochondrial small subunit maturation by controlling 15S rRNA 5'-end processing. Localizes to the 5' precursor of the 15S rRNA in a position that is subsequently occupied by mS47 in the mature yeast mtSSU. Uses structure and sequence-specific RNA recognition, binding to a single-stranded region of the precursor and specifically recognizing bases -6 to -1. The exchange of Ccm1 for mS47 is coupled to the irreversible removal of precursor rRNA that is accompanied by conformational changes of the mitoribosomal proteins uS5m and mS26. These conformational changes signal completion of 5'-end rRNA processing through protection of the mature 5'-end of the 15S rRNA and stabilization of mS47. The removal of the 5' precursor together with the dissociation of Ccm1 may be catalyzed by the 5'-3' exoribonuclease Pet127. Involved in the specific removal of group I introns in mitochondrial encoded transcripts.</text>
</comment>
<dbReference type="PROSITE" id="PS51375">
    <property type="entry name" value="PPR"/>
    <property type="match status" value="6"/>
</dbReference>
<dbReference type="EMBL" id="QEAQ01000104">
    <property type="protein sequence ID" value="TPX55560.1"/>
    <property type="molecule type" value="Genomic_DNA"/>
</dbReference>
<dbReference type="Proteomes" id="UP000318582">
    <property type="component" value="Unassembled WGS sequence"/>
</dbReference>
<organism evidence="7 8">
    <name type="scientific">Powellomyces hirtus</name>
    <dbReference type="NCBI Taxonomy" id="109895"/>
    <lineage>
        <taxon>Eukaryota</taxon>
        <taxon>Fungi</taxon>
        <taxon>Fungi incertae sedis</taxon>
        <taxon>Chytridiomycota</taxon>
        <taxon>Chytridiomycota incertae sedis</taxon>
        <taxon>Chytridiomycetes</taxon>
        <taxon>Spizellomycetales</taxon>
        <taxon>Powellomycetaceae</taxon>
        <taxon>Powellomyces</taxon>
    </lineage>
</organism>
<dbReference type="InterPro" id="IPR002885">
    <property type="entry name" value="PPR_rpt"/>
</dbReference>
<feature type="repeat" description="PPR" evidence="5">
    <location>
        <begin position="516"/>
        <end position="546"/>
    </location>
</feature>
<keyword evidence="2" id="KW-0677">Repeat</keyword>
<dbReference type="Pfam" id="PF17177">
    <property type="entry name" value="PPR_long"/>
    <property type="match status" value="1"/>
</dbReference>
<feature type="repeat" description="PPR" evidence="5">
    <location>
        <begin position="306"/>
        <end position="340"/>
    </location>
</feature>
<evidence type="ECO:0000259" key="6">
    <source>
        <dbReference type="Pfam" id="PF17177"/>
    </source>
</evidence>
<protein>
    <recommendedName>
        <fullName evidence="6">PROP1-like PPR domain-containing protein</fullName>
    </recommendedName>
</protein>
<evidence type="ECO:0000313" key="7">
    <source>
        <dbReference type="EMBL" id="TPX55560.1"/>
    </source>
</evidence>
<dbReference type="NCBIfam" id="TIGR00756">
    <property type="entry name" value="PPR"/>
    <property type="match status" value="5"/>
</dbReference>
<dbReference type="InterPro" id="IPR011990">
    <property type="entry name" value="TPR-like_helical_dom_sf"/>
</dbReference>
<dbReference type="STRING" id="109895.A0A507DXF6"/>
<evidence type="ECO:0000256" key="2">
    <source>
        <dbReference type="ARBA" id="ARBA00022737"/>
    </source>
</evidence>